<keyword evidence="2" id="KW-1185">Reference proteome</keyword>
<proteinExistence type="predicted"/>
<dbReference type="AlphaFoldDB" id="A0A504J7Y5"/>
<dbReference type="Proteomes" id="UP000315540">
    <property type="component" value="Unassembled WGS sequence"/>
</dbReference>
<dbReference type="RefSeq" id="WP_226294091.1">
    <property type="nucleotide sequence ID" value="NZ_VFWZ01000002.1"/>
</dbReference>
<evidence type="ECO:0000313" key="2">
    <source>
        <dbReference type="Proteomes" id="UP000315540"/>
    </source>
</evidence>
<evidence type="ECO:0000313" key="1">
    <source>
        <dbReference type="EMBL" id="TPN86947.1"/>
    </source>
</evidence>
<protein>
    <submittedName>
        <fullName evidence="1">Uncharacterized protein</fullName>
    </submittedName>
</protein>
<organism evidence="1 2">
    <name type="scientific">Aquimarina algicola</name>
    <dbReference type="NCBI Taxonomy" id="2589995"/>
    <lineage>
        <taxon>Bacteria</taxon>
        <taxon>Pseudomonadati</taxon>
        <taxon>Bacteroidota</taxon>
        <taxon>Flavobacteriia</taxon>
        <taxon>Flavobacteriales</taxon>
        <taxon>Flavobacteriaceae</taxon>
        <taxon>Aquimarina</taxon>
    </lineage>
</organism>
<accession>A0A504J7Y5</accession>
<name>A0A504J7Y5_9FLAO</name>
<gene>
    <name evidence="1" type="ORF">FHK87_04915</name>
</gene>
<reference evidence="1 2" key="1">
    <citation type="submission" date="2019-06" db="EMBL/GenBank/DDBJ databases">
        <authorList>
            <person name="Meng X."/>
        </authorList>
    </citation>
    <scope>NUCLEOTIDE SEQUENCE [LARGE SCALE GENOMIC DNA]</scope>
    <source>
        <strain evidence="1 2">M625</strain>
    </source>
</reference>
<sequence>MLDIVSGRNTSRAHPIVLISVYFHLKILMNGSTDLLYTFGIGITKWIETRNLITFGLPVHTMMNLICE</sequence>
<dbReference type="EMBL" id="VFWZ01000002">
    <property type="protein sequence ID" value="TPN86947.1"/>
    <property type="molecule type" value="Genomic_DNA"/>
</dbReference>
<comment type="caution">
    <text evidence="1">The sequence shown here is derived from an EMBL/GenBank/DDBJ whole genome shotgun (WGS) entry which is preliminary data.</text>
</comment>